<evidence type="ECO:0000313" key="1">
    <source>
        <dbReference type="EMBL" id="GFA63885.1"/>
    </source>
</evidence>
<feature type="non-terminal residue" evidence="1">
    <location>
        <position position="109"/>
    </location>
</feature>
<dbReference type="AlphaFoldDB" id="A0A699K002"/>
<protein>
    <submittedName>
        <fullName evidence="1">Condensin-2 complex subunit D3</fullName>
    </submittedName>
</protein>
<comment type="caution">
    <text evidence="1">The sequence shown here is derived from an EMBL/GenBank/DDBJ whole genome shotgun (WGS) entry which is preliminary data.</text>
</comment>
<name>A0A699K002_TANCI</name>
<gene>
    <name evidence="1" type="ORF">Tci_635857</name>
</gene>
<proteinExistence type="predicted"/>
<accession>A0A699K002</accession>
<dbReference type="EMBL" id="BKCJ010459921">
    <property type="protein sequence ID" value="GFA63885.1"/>
    <property type="molecule type" value="Genomic_DNA"/>
</dbReference>
<reference evidence="1" key="1">
    <citation type="journal article" date="2019" name="Sci. Rep.">
        <title>Draft genome of Tanacetum cinerariifolium, the natural source of mosquito coil.</title>
        <authorList>
            <person name="Yamashiro T."/>
            <person name="Shiraishi A."/>
            <person name="Satake H."/>
            <person name="Nakayama K."/>
        </authorList>
    </citation>
    <scope>NUCLEOTIDE SEQUENCE</scope>
</reference>
<sequence>MGIRVLGDSSVYNRARAIATLAQLIGFLSGKDENKIGLMKVMGLGEEGGINDVLRKWCVDEKAAVRKAALVLISKLTTFQAIYVLNDCNTHTGQSNLGIPKKKTVFIAS</sequence>
<organism evidence="1">
    <name type="scientific">Tanacetum cinerariifolium</name>
    <name type="common">Dalmatian daisy</name>
    <name type="synonym">Chrysanthemum cinerariifolium</name>
    <dbReference type="NCBI Taxonomy" id="118510"/>
    <lineage>
        <taxon>Eukaryota</taxon>
        <taxon>Viridiplantae</taxon>
        <taxon>Streptophyta</taxon>
        <taxon>Embryophyta</taxon>
        <taxon>Tracheophyta</taxon>
        <taxon>Spermatophyta</taxon>
        <taxon>Magnoliopsida</taxon>
        <taxon>eudicotyledons</taxon>
        <taxon>Gunneridae</taxon>
        <taxon>Pentapetalae</taxon>
        <taxon>asterids</taxon>
        <taxon>campanulids</taxon>
        <taxon>Asterales</taxon>
        <taxon>Asteraceae</taxon>
        <taxon>Asteroideae</taxon>
        <taxon>Anthemideae</taxon>
        <taxon>Anthemidinae</taxon>
        <taxon>Tanacetum</taxon>
    </lineage>
</organism>